<accession>A0ABT6W046</accession>
<protein>
    <recommendedName>
        <fullName evidence="1">RAMA domain-containing protein</fullName>
    </recommendedName>
</protein>
<reference evidence="2 3" key="1">
    <citation type="submission" date="2023-05" db="EMBL/GenBank/DDBJ databases">
        <title>Streptantibioticus silvisoli sp. nov., acidotolerant actinomycetes 1 from pine litter.</title>
        <authorList>
            <person name="Swiecimska M."/>
            <person name="Golinska P."/>
            <person name="Sangal V."/>
            <person name="Wachnowicz B."/>
            <person name="Goodfellow M."/>
        </authorList>
    </citation>
    <scope>NUCLEOTIDE SEQUENCE [LARGE SCALE GENOMIC DNA]</scope>
    <source>
        <strain evidence="2 3">SL54</strain>
    </source>
</reference>
<evidence type="ECO:0000313" key="2">
    <source>
        <dbReference type="EMBL" id="MDI5964111.1"/>
    </source>
</evidence>
<dbReference type="RefSeq" id="WP_271323129.1">
    <property type="nucleotide sequence ID" value="NZ_JAAGKO020000020.1"/>
</dbReference>
<dbReference type="Pfam" id="PF18755">
    <property type="entry name" value="RAMA"/>
    <property type="match status" value="1"/>
</dbReference>
<comment type="caution">
    <text evidence="2">The sequence shown here is derived from an EMBL/GenBank/DDBJ whole genome shotgun (WGS) entry which is preliminary data.</text>
</comment>
<keyword evidence="3" id="KW-1185">Reference proteome</keyword>
<organism evidence="2 3">
    <name type="scientific">Streptantibioticus silvisoli</name>
    <dbReference type="NCBI Taxonomy" id="2705255"/>
    <lineage>
        <taxon>Bacteria</taxon>
        <taxon>Bacillati</taxon>
        <taxon>Actinomycetota</taxon>
        <taxon>Actinomycetes</taxon>
        <taxon>Kitasatosporales</taxon>
        <taxon>Streptomycetaceae</taxon>
        <taxon>Streptantibioticus</taxon>
    </lineage>
</organism>
<feature type="domain" description="RAMA" evidence="1">
    <location>
        <begin position="43"/>
        <end position="125"/>
    </location>
</feature>
<dbReference type="InterPro" id="IPR040843">
    <property type="entry name" value="RAMA"/>
</dbReference>
<evidence type="ECO:0000259" key="1">
    <source>
        <dbReference type="Pfam" id="PF18755"/>
    </source>
</evidence>
<dbReference type="EMBL" id="JAAGKO020000020">
    <property type="protein sequence ID" value="MDI5964111.1"/>
    <property type="molecule type" value="Genomic_DNA"/>
</dbReference>
<dbReference type="Proteomes" id="UP001156398">
    <property type="component" value="Unassembled WGS sequence"/>
</dbReference>
<name>A0ABT6W046_9ACTN</name>
<proteinExistence type="predicted"/>
<gene>
    <name evidence="2" type="ORF">POF43_015535</name>
</gene>
<sequence>MPEHTIIVDAEVFARLQREAKPLIDTPNSVLRRLLALDEATVQPGALAKLLAAGLLRPGQQLTWRRRNLGQEHRAHVTAEGSLRLEGGRICPSPSGACEAVTGAKANGWDAWHTDDGTSLSALRGRV</sequence>
<evidence type="ECO:0000313" key="3">
    <source>
        <dbReference type="Proteomes" id="UP001156398"/>
    </source>
</evidence>